<evidence type="ECO:0000256" key="1">
    <source>
        <dbReference type="ARBA" id="ARBA00010688"/>
    </source>
</evidence>
<dbReference type="InterPro" id="IPR002139">
    <property type="entry name" value="Ribo/fructo_kinase"/>
</dbReference>
<dbReference type="FunFam" id="3.40.1190.20:FF:000001">
    <property type="entry name" value="Phosphofructokinase"/>
    <property type="match status" value="1"/>
</dbReference>
<accession>A0A3B0VSK5</accession>
<dbReference type="GO" id="GO:0005829">
    <property type="term" value="C:cytosol"/>
    <property type="evidence" value="ECO:0007669"/>
    <property type="project" value="TreeGrafter"/>
</dbReference>
<dbReference type="GO" id="GO:0008443">
    <property type="term" value="F:phosphofructokinase activity"/>
    <property type="evidence" value="ECO:0007669"/>
    <property type="project" value="TreeGrafter"/>
</dbReference>
<evidence type="ECO:0000256" key="4">
    <source>
        <dbReference type="ARBA" id="ARBA00022777"/>
    </source>
</evidence>
<sequence length="330" mass="34126">MIRSSKVKPLGSVLCITPNPAIDRTLLTPSFQLGDVTRAAEVLVAAGGKGLNVARAVQTLGGVPLCMGLLGGHNGRFLADLAQKEALNASWTWYEGETRTCVIIVPQGGEVTVINAAGQVPPQAWQQFCEDVRQQARLADMVCISGSMPLGAADNAPADLIAAIKASGVPIWVDSSGVALQQAVAAVPTGIKVNHHEASDLLNVQIGDVKTAVQAAQAVRQNGIENVVITLGEQGAVFVNEMGSWWAKGEAITAVSAVGSGDSFFAGLLTALSQNKSPDEALRYAVAAGTANALTAGGGQFKMADFSQILRATAVSKTPHSSSDSHFCLD</sequence>
<feature type="domain" description="Carbohydrate kinase PfkB" evidence="6">
    <location>
        <begin position="22"/>
        <end position="298"/>
    </location>
</feature>
<dbReference type="PANTHER" id="PTHR46566">
    <property type="entry name" value="1-PHOSPHOFRUCTOKINASE-RELATED"/>
    <property type="match status" value="1"/>
</dbReference>
<dbReference type="NCBIfam" id="TIGR03168">
    <property type="entry name" value="1-PFK"/>
    <property type="match status" value="1"/>
</dbReference>
<reference evidence="7" key="1">
    <citation type="submission" date="2018-06" db="EMBL/GenBank/DDBJ databases">
        <authorList>
            <person name="Zhirakovskaya E."/>
        </authorList>
    </citation>
    <scope>NUCLEOTIDE SEQUENCE</scope>
</reference>
<dbReference type="AlphaFoldDB" id="A0A3B0VSK5"/>
<dbReference type="EC" id="2.7.1.15" evidence="7"/>
<keyword evidence="3" id="KW-0547">Nucleotide-binding</keyword>
<dbReference type="Gene3D" id="3.40.1190.20">
    <property type="match status" value="1"/>
</dbReference>
<comment type="similarity">
    <text evidence="1">Belongs to the carbohydrate kinase PfkB family.</text>
</comment>
<proteinExistence type="inferred from homology"/>
<evidence type="ECO:0000313" key="7">
    <source>
        <dbReference type="EMBL" id="VAW41447.1"/>
    </source>
</evidence>
<dbReference type="Pfam" id="PF00294">
    <property type="entry name" value="PfkB"/>
    <property type="match status" value="1"/>
</dbReference>
<organism evidence="7">
    <name type="scientific">hydrothermal vent metagenome</name>
    <dbReference type="NCBI Taxonomy" id="652676"/>
    <lineage>
        <taxon>unclassified sequences</taxon>
        <taxon>metagenomes</taxon>
        <taxon>ecological metagenomes</taxon>
    </lineage>
</organism>
<dbReference type="InterPro" id="IPR017583">
    <property type="entry name" value="Tagatose/fructose_Pkinase"/>
</dbReference>
<evidence type="ECO:0000256" key="3">
    <source>
        <dbReference type="ARBA" id="ARBA00022741"/>
    </source>
</evidence>
<name>A0A3B0VSK5_9ZZZZ</name>
<dbReference type="PROSITE" id="PS00583">
    <property type="entry name" value="PFKB_KINASES_1"/>
    <property type="match status" value="1"/>
</dbReference>
<dbReference type="PANTHER" id="PTHR46566:SF5">
    <property type="entry name" value="1-PHOSPHOFRUCTOKINASE"/>
    <property type="match status" value="1"/>
</dbReference>
<evidence type="ECO:0000256" key="2">
    <source>
        <dbReference type="ARBA" id="ARBA00022679"/>
    </source>
</evidence>
<dbReference type="GO" id="GO:0005524">
    <property type="term" value="F:ATP binding"/>
    <property type="evidence" value="ECO:0007669"/>
    <property type="project" value="UniProtKB-KW"/>
</dbReference>
<dbReference type="CDD" id="cd01164">
    <property type="entry name" value="FruK_PfkB_like"/>
    <property type="match status" value="1"/>
</dbReference>
<evidence type="ECO:0000259" key="6">
    <source>
        <dbReference type="Pfam" id="PF00294"/>
    </source>
</evidence>
<dbReference type="GO" id="GO:0004747">
    <property type="term" value="F:ribokinase activity"/>
    <property type="evidence" value="ECO:0007669"/>
    <property type="project" value="UniProtKB-EC"/>
</dbReference>
<dbReference type="GO" id="GO:0016052">
    <property type="term" value="P:carbohydrate catabolic process"/>
    <property type="evidence" value="ECO:0007669"/>
    <property type="project" value="UniProtKB-ARBA"/>
</dbReference>
<dbReference type="PRINTS" id="PR00990">
    <property type="entry name" value="RIBOKINASE"/>
</dbReference>
<keyword evidence="4 7" id="KW-0418">Kinase</keyword>
<evidence type="ECO:0000256" key="5">
    <source>
        <dbReference type="ARBA" id="ARBA00022840"/>
    </source>
</evidence>
<dbReference type="InterPro" id="IPR002173">
    <property type="entry name" value="Carboh/pur_kinase_PfkB_CS"/>
</dbReference>
<dbReference type="GO" id="GO:0044281">
    <property type="term" value="P:small molecule metabolic process"/>
    <property type="evidence" value="ECO:0007669"/>
    <property type="project" value="UniProtKB-ARBA"/>
</dbReference>
<dbReference type="SUPFAM" id="SSF53613">
    <property type="entry name" value="Ribokinase-like"/>
    <property type="match status" value="1"/>
</dbReference>
<keyword evidence="5" id="KW-0067">ATP-binding</keyword>
<dbReference type="InterPro" id="IPR011611">
    <property type="entry name" value="PfkB_dom"/>
</dbReference>
<dbReference type="EMBL" id="UOEU01000845">
    <property type="protein sequence ID" value="VAW41447.1"/>
    <property type="molecule type" value="Genomic_DNA"/>
</dbReference>
<keyword evidence="2 7" id="KW-0808">Transferase</keyword>
<gene>
    <name evidence="7" type="ORF">MNBD_CHLOROFLEXI01-365</name>
</gene>
<protein>
    <submittedName>
        <fullName evidence="7">Ribokinase</fullName>
        <ecNumber evidence="7">2.7.1.15</ecNumber>
    </submittedName>
</protein>
<dbReference type="InterPro" id="IPR029056">
    <property type="entry name" value="Ribokinase-like"/>
</dbReference>
<dbReference type="PIRSF" id="PIRSF000535">
    <property type="entry name" value="1PFK/6PFK/LacC"/>
    <property type="match status" value="1"/>
</dbReference>